<protein>
    <recommendedName>
        <fullName evidence="3">Co-chaperone DjlA N-terminal domain-containing protein</fullName>
    </recommendedName>
</protein>
<dbReference type="Proteomes" id="UP001644750">
    <property type="component" value="Unassembled WGS sequence"/>
</dbReference>
<evidence type="ECO:0000313" key="2">
    <source>
        <dbReference type="Proteomes" id="UP001644750"/>
    </source>
</evidence>
<reference evidence="1 2" key="1">
    <citation type="journal article" date="2020" name="Cell Host Microbe">
        <title>Functional and Genomic Variation between Human-Derived Isolates of Lachnospiraceae Reveals Inter- and Intra-Species Diversity.</title>
        <authorList>
            <person name="Sorbara M.T."/>
            <person name="Littmann E.R."/>
            <person name="Fontana E."/>
            <person name="Moody T.U."/>
            <person name="Kohout C.E."/>
            <person name="Gjonbalaj M."/>
            <person name="Eaton V."/>
            <person name="Seok R."/>
            <person name="Leiner I.M."/>
            <person name="Pamer E.G."/>
        </authorList>
    </citation>
    <scope>NUCLEOTIDE SEQUENCE [LARGE SCALE GENOMIC DNA]</scope>
    <source>
        <strain evidence="1 2">MSK.14.57</strain>
    </source>
</reference>
<dbReference type="SUPFAM" id="SSF158682">
    <property type="entry name" value="TerB-like"/>
    <property type="match status" value="1"/>
</dbReference>
<dbReference type="InterPro" id="IPR029024">
    <property type="entry name" value="TerB-like"/>
</dbReference>
<sequence>MFLQVMNMEEKMKFLEFVYKIANIDGEYAEEEIEIVNSYKNELGINEIPETDDINGIIEYFSTKEEVLKRIIIFETMGLINADNKIEPEEADLMNKMVKSFHLDSEVVEKIDMVAKRLQDVYDDVYTAIFD</sequence>
<dbReference type="EMBL" id="JAAITB010000037">
    <property type="protein sequence ID" value="NSJ80676.1"/>
    <property type="molecule type" value="Genomic_DNA"/>
</dbReference>
<keyword evidence="2" id="KW-1185">Reference proteome</keyword>
<organism evidence="1 2">
    <name type="scientific">Anaerostipes hadrus</name>
    <dbReference type="NCBI Taxonomy" id="649756"/>
    <lineage>
        <taxon>Bacteria</taxon>
        <taxon>Bacillati</taxon>
        <taxon>Bacillota</taxon>
        <taxon>Clostridia</taxon>
        <taxon>Lachnospirales</taxon>
        <taxon>Lachnospiraceae</taxon>
        <taxon>Anaerostipes</taxon>
    </lineage>
</organism>
<evidence type="ECO:0000313" key="1">
    <source>
        <dbReference type="EMBL" id="NSJ80676.1"/>
    </source>
</evidence>
<name>A0ABX2I0X9_ANAHA</name>
<accession>A0ABX2I0X9</accession>
<comment type="caution">
    <text evidence="1">The sequence shown here is derived from an EMBL/GenBank/DDBJ whole genome shotgun (WGS) entry which is preliminary data.</text>
</comment>
<dbReference type="RefSeq" id="WP_173726167.1">
    <property type="nucleotide sequence ID" value="NZ_JAAIQB010000031.1"/>
</dbReference>
<dbReference type="Gene3D" id="1.10.3680.10">
    <property type="entry name" value="TerB-like"/>
    <property type="match status" value="2"/>
</dbReference>
<gene>
    <name evidence="1" type="ORF">G5A72_14030</name>
</gene>
<evidence type="ECO:0008006" key="3">
    <source>
        <dbReference type="Google" id="ProtNLM"/>
    </source>
</evidence>
<proteinExistence type="predicted"/>